<protein>
    <submittedName>
        <fullName evidence="2">Uncharacterized protein</fullName>
    </submittedName>
</protein>
<proteinExistence type="predicted"/>
<evidence type="ECO:0000313" key="3">
    <source>
        <dbReference type="Proteomes" id="UP000324748"/>
    </source>
</evidence>
<reference evidence="3 4" key="1">
    <citation type="submission" date="2019-05" db="EMBL/GenBank/DDBJ databases">
        <title>Emergence of the Ug99 lineage of the wheat stem rust pathogen through somatic hybridization.</title>
        <authorList>
            <person name="Li F."/>
            <person name="Upadhyaya N.M."/>
            <person name="Sperschneider J."/>
            <person name="Matny O."/>
            <person name="Nguyen-Phuc H."/>
            <person name="Mago R."/>
            <person name="Raley C."/>
            <person name="Miller M.E."/>
            <person name="Silverstein K.A.T."/>
            <person name="Henningsen E."/>
            <person name="Hirsch C.D."/>
            <person name="Visser B."/>
            <person name="Pretorius Z.A."/>
            <person name="Steffenson B.J."/>
            <person name="Schwessinger B."/>
            <person name="Dodds P.N."/>
            <person name="Figueroa M."/>
        </authorList>
    </citation>
    <scope>NUCLEOTIDE SEQUENCE [LARGE SCALE GENOMIC DNA]</scope>
    <source>
        <strain evidence="2">21-0</strain>
        <strain evidence="1 4">Ug99</strain>
    </source>
</reference>
<name>A0A5B0N7M5_PUCGR</name>
<comment type="caution">
    <text evidence="2">The sequence shown here is derived from an EMBL/GenBank/DDBJ whole genome shotgun (WGS) entry which is preliminary data.</text>
</comment>
<dbReference type="AlphaFoldDB" id="A0A5B0N7M5"/>
<evidence type="ECO:0000313" key="4">
    <source>
        <dbReference type="Proteomes" id="UP000325313"/>
    </source>
</evidence>
<dbReference type="Proteomes" id="UP000325313">
    <property type="component" value="Unassembled WGS sequence"/>
</dbReference>
<dbReference type="Proteomes" id="UP000324748">
    <property type="component" value="Unassembled WGS sequence"/>
</dbReference>
<gene>
    <name evidence="2" type="ORF">PGT21_034508</name>
    <name evidence="1" type="ORF">PGTUg99_017719</name>
</gene>
<sequence length="83" mass="8804">MRYSEKGCRLAIQCYNPADTTSLFDILTKASLSLQASTHQPCEKFVIVLVAGSRASSCSPDSQNSPILVLSPNTEAASLSSVP</sequence>
<keyword evidence="3" id="KW-1185">Reference proteome</keyword>
<organism evidence="2 3">
    <name type="scientific">Puccinia graminis f. sp. tritici</name>
    <dbReference type="NCBI Taxonomy" id="56615"/>
    <lineage>
        <taxon>Eukaryota</taxon>
        <taxon>Fungi</taxon>
        <taxon>Dikarya</taxon>
        <taxon>Basidiomycota</taxon>
        <taxon>Pucciniomycotina</taxon>
        <taxon>Pucciniomycetes</taxon>
        <taxon>Pucciniales</taxon>
        <taxon>Pucciniaceae</taxon>
        <taxon>Puccinia</taxon>
    </lineage>
</organism>
<evidence type="ECO:0000313" key="2">
    <source>
        <dbReference type="EMBL" id="KAA1084706.1"/>
    </source>
</evidence>
<accession>A0A5B0N7M5</accession>
<dbReference type="EMBL" id="VSWC01000118">
    <property type="protein sequence ID" value="KAA1084706.1"/>
    <property type="molecule type" value="Genomic_DNA"/>
</dbReference>
<evidence type="ECO:0000313" key="1">
    <source>
        <dbReference type="EMBL" id="KAA1073001.1"/>
    </source>
</evidence>
<dbReference type="EMBL" id="VDEP01000475">
    <property type="protein sequence ID" value="KAA1073001.1"/>
    <property type="molecule type" value="Genomic_DNA"/>
</dbReference>